<keyword evidence="7" id="KW-1185">Reference proteome</keyword>
<sequence>MGIKERREREKQVTRESILTAAHKIARLEGWPALTIRKVADEIEYSAPMIYEYFANKEEILLELMREGYQQLIASMQQAQFSTEDRRERLFKIVDAYWAFARSNPELYQIMNGLGGVPLDIQETTRAGRAAGMVSLAALKDWAQTSGIVLEDDFGAVEITWSLMHGMVSLTLVERIEGGEPRARLLLHQGLQALLTGMTQQKSAG</sequence>
<dbReference type="Pfam" id="PF00440">
    <property type="entry name" value="TetR_N"/>
    <property type="match status" value="1"/>
</dbReference>
<evidence type="ECO:0000256" key="1">
    <source>
        <dbReference type="ARBA" id="ARBA00023015"/>
    </source>
</evidence>
<evidence type="ECO:0000256" key="2">
    <source>
        <dbReference type="ARBA" id="ARBA00023125"/>
    </source>
</evidence>
<dbReference type="GO" id="GO:0003677">
    <property type="term" value="F:DNA binding"/>
    <property type="evidence" value="ECO:0007669"/>
    <property type="project" value="UniProtKB-UniRule"/>
</dbReference>
<gene>
    <name evidence="6" type="ORF">KDI_52580</name>
</gene>
<protein>
    <submittedName>
        <fullName evidence="6">TetR family transcriptional regulator</fullName>
    </submittedName>
</protein>
<comment type="caution">
    <text evidence="6">The sequence shown here is derived from an EMBL/GenBank/DDBJ whole genome shotgun (WGS) entry which is preliminary data.</text>
</comment>
<dbReference type="InterPro" id="IPR025996">
    <property type="entry name" value="MT1864/Rv1816-like_C"/>
</dbReference>
<dbReference type="EMBL" id="BIXY01000134">
    <property type="protein sequence ID" value="GCF11694.1"/>
    <property type="molecule type" value="Genomic_DNA"/>
</dbReference>
<keyword evidence="1" id="KW-0805">Transcription regulation</keyword>
<dbReference type="OrthoDB" id="9815924at2"/>
<feature type="DNA-binding region" description="H-T-H motif" evidence="4">
    <location>
        <begin position="35"/>
        <end position="54"/>
    </location>
</feature>
<dbReference type="PROSITE" id="PS50977">
    <property type="entry name" value="HTH_TETR_2"/>
    <property type="match status" value="1"/>
</dbReference>
<keyword evidence="2 4" id="KW-0238">DNA-binding</keyword>
<dbReference type="SUPFAM" id="SSF46689">
    <property type="entry name" value="Homeodomain-like"/>
    <property type="match status" value="1"/>
</dbReference>
<dbReference type="Pfam" id="PF13305">
    <property type="entry name" value="TetR_C_33"/>
    <property type="match status" value="1"/>
</dbReference>
<reference evidence="6 7" key="1">
    <citation type="submission" date="2019-01" db="EMBL/GenBank/DDBJ databases">
        <title>Draft genome sequence of Dictyobacter sp. Uno17.</title>
        <authorList>
            <person name="Wang C.M."/>
            <person name="Zheng Y."/>
            <person name="Sakai Y."/>
            <person name="Abe K."/>
            <person name="Yokota A."/>
            <person name="Yabe S."/>
        </authorList>
    </citation>
    <scope>NUCLEOTIDE SEQUENCE [LARGE SCALE GENOMIC DNA]</scope>
    <source>
        <strain evidence="6 7">Uno17</strain>
    </source>
</reference>
<evidence type="ECO:0000256" key="3">
    <source>
        <dbReference type="ARBA" id="ARBA00023163"/>
    </source>
</evidence>
<organism evidence="6 7">
    <name type="scientific">Dictyobacter arantiisoli</name>
    <dbReference type="NCBI Taxonomy" id="2014874"/>
    <lineage>
        <taxon>Bacteria</taxon>
        <taxon>Bacillati</taxon>
        <taxon>Chloroflexota</taxon>
        <taxon>Ktedonobacteria</taxon>
        <taxon>Ktedonobacterales</taxon>
        <taxon>Dictyobacteraceae</taxon>
        <taxon>Dictyobacter</taxon>
    </lineage>
</organism>
<dbReference type="Gene3D" id="1.10.357.10">
    <property type="entry name" value="Tetracycline Repressor, domain 2"/>
    <property type="match status" value="1"/>
</dbReference>
<evidence type="ECO:0000256" key="4">
    <source>
        <dbReference type="PROSITE-ProRule" id="PRU00335"/>
    </source>
</evidence>
<dbReference type="InterPro" id="IPR050624">
    <property type="entry name" value="HTH-type_Tx_Regulator"/>
</dbReference>
<evidence type="ECO:0000313" key="6">
    <source>
        <dbReference type="EMBL" id="GCF11694.1"/>
    </source>
</evidence>
<keyword evidence="3" id="KW-0804">Transcription</keyword>
<name>A0A5A5TL67_9CHLR</name>
<dbReference type="PANTHER" id="PTHR43479:SF11">
    <property type="entry name" value="ACREF_ENVCD OPERON REPRESSOR-RELATED"/>
    <property type="match status" value="1"/>
</dbReference>
<dbReference type="SUPFAM" id="SSF48498">
    <property type="entry name" value="Tetracyclin repressor-like, C-terminal domain"/>
    <property type="match status" value="1"/>
</dbReference>
<dbReference type="InterPro" id="IPR001647">
    <property type="entry name" value="HTH_TetR"/>
</dbReference>
<evidence type="ECO:0000313" key="7">
    <source>
        <dbReference type="Proteomes" id="UP000322530"/>
    </source>
</evidence>
<dbReference type="InterPro" id="IPR009057">
    <property type="entry name" value="Homeodomain-like_sf"/>
</dbReference>
<dbReference type="AlphaFoldDB" id="A0A5A5TL67"/>
<feature type="domain" description="HTH tetR-type" evidence="5">
    <location>
        <begin position="12"/>
        <end position="72"/>
    </location>
</feature>
<accession>A0A5A5TL67</accession>
<dbReference type="Proteomes" id="UP000322530">
    <property type="component" value="Unassembled WGS sequence"/>
</dbReference>
<proteinExistence type="predicted"/>
<dbReference type="PANTHER" id="PTHR43479">
    <property type="entry name" value="ACREF/ENVCD OPERON REPRESSOR-RELATED"/>
    <property type="match status" value="1"/>
</dbReference>
<dbReference type="RefSeq" id="WP_149404507.1">
    <property type="nucleotide sequence ID" value="NZ_BIXY01000134.1"/>
</dbReference>
<dbReference type="InterPro" id="IPR036271">
    <property type="entry name" value="Tet_transcr_reg_TetR-rel_C_sf"/>
</dbReference>
<evidence type="ECO:0000259" key="5">
    <source>
        <dbReference type="PROSITE" id="PS50977"/>
    </source>
</evidence>